<evidence type="ECO:0000313" key="2">
    <source>
        <dbReference type="Proteomes" id="UP001231362"/>
    </source>
</evidence>
<keyword evidence="2" id="KW-1185">Reference proteome</keyword>
<reference evidence="1 2" key="1">
    <citation type="submission" date="2023-07" db="EMBL/GenBank/DDBJ databases">
        <title>Genomic Encyclopedia of Type Strains, Phase IV (KMG-IV): sequencing the most valuable type-strain genomes for metagenomic binning, comparative biology and taxonomic classification.</title>
        <authorList>
            <person name="Goeker M."/>
        </authorList>
    </citation>
    <scope>NUCLEOTIDE SEQUENCE [LARGE SCALE GENOMIC DNA]</scope>
    <source>
        <strain evidence="1 2">DSM 23948</strain>
    </source>
</reference>
<accession>A0ABT9V3K4</accession>
<dbReference type="SUPFAM" id="SSF56784">
    <property type="entry name" value="HAD-like"/>
    <property type="match status" value="1"/>
</dbReference>
<evidence type="ECO:0000313" key="1">
    <source>
        <dbReference type="EMBL" id="MDQ0155521.1"/>
    </source>
</evidence>
<dbReference type="PANTHER" id="PTHR43434">
    <property type="entry name" value="PHOSPHOGLYCOLATE PHOSPHATASE"/>
    <property type="match status" value="1"/>
</dbReference>
<dbReference type="Proteomes" id="UP001231362">
    <property type="component" value="Unassembled WGS sequence"/>
</dbReference>
<name>A0ABT9V3K4_9BACL</name>
<dbReference type="RefSeq" id="WP_307150086.1">
    <property type="nucleotide sequence ID" value="NZ_JAUSTU010000007.1"/>
</dbReference>
<dbReference type="InterPro" id="IPR050155">
    <property type="entry name" value="HAD-like_hydrolase_sf"/>
</dbReference>
<dbReference type="PANTHER" id="PTHR43434:SF1">
    <property type="entry name" value="PHOSPHOGLYCOLATE PHOSPHATASE"/>
    <property type="match status" value="1"/>
</dbReference>
<dbReference type="InterPro" id="IPR023214">
    <property type="entry name" value="HAD_sf"/>
</dbReference>
<protein>
    <submittedName>
        <fullName evidence="1">FMN phosphatase YigB (HAD superfamily)</fullName>
    </submittedName>
</protein>
<sequence length="279" mass="32270">MDFSNIKVIVFDLDGTLYEDMHHFDYQAARLRERLPKEKQPLFDQDYIAIKHGKHPLKIGRVFDCFKDLILVQFDNRVKEAYDWNGNRLSEEEIHELYPVPIELNFTTMLSVGDPWWTSISVAAHYGLDSRSSYDAFLETREFMMGPEFEMEPINGFKETLEDIHGRVKLALLTNSPEPDSEAILSKLGLDQMFDLKIFNGQKPNRTEERFATFKEQFGVEYHEILSVGDNWINEIHPVQGLGCATIFIDPYDLGLTADLVVRRMGEAMPLLRKVGTPF</sequence>
<dbReference type="EMBL" id="JAUSTU010000007">
    <property type="protein sequence ID" value="MDQ0155521.1"/>
    <property type="molecule type" value="Genomic_DNA"/>
</dbReference>
<gene>
    <name evidence="1" type="ORF">J2S07_001826</name>
</gene>
<dbReference type="InterPro" id="IPR036412">
    <property type="entry name" value="HAD-like_sf"/>
</dbReference>
<proteinExistence type="predicted"/>
<dbReference type="SFLD" id="SFLDS00003">
    <property type="entry name" value="Haloacid_Dehalogenase"/>
    <property type="match status" value="1"/>
</dbReference>
<comment type="caution">
    <text evidence="1">The sequence shown here is derived from an EMBL/GenBank/DDBJ whole genome shotgun (WGS) entry which is preliminary data.</text>
</comment>
<dbReference type="SFLD" id="SFLDG01129">
    <property type="entry name" value="C1.5:_HAD__Beta-PGM__Phosphata"/>
    <property type="match status" value="1"/>
</dbReference>
<dbReference type="Gene3D" id="3.40.50.1000">
    <property type="entry name" value="HAD superfamily/HAD-like"/>
    <property type="match status" value="1"/>
</dbReference>
<organism evidence="1 2">
    <name type="scientific">Anoxybacillus andreesenii</name>
    <dbReference type="NCBI Taxonomy" id="1325932"/>
    <lineage>
        <taxon>Bacteria</taxon>
        <taxon>Bacillati</taxon>
        <taxon>Bacillota</taxon>
        <taxon>Bacilli</taxon>
        <taxon>Bacillales</taxon>
        <taxon>Anoxybacillaceae</taxon>
        <taxon>Anoxybacillus</taxon>
    </lineage>
</organism>
<dbReference type="Pfam" id="PF00702">
    <property type="entry name" value="Hydrolase"/>
    <property type="match status" value="1"/>
</dbReference>